<keyword evidence="7" id="KW-0418">Kinase</keyword>
<keyword evidence="6" id="KW-0547">Nucleotide-binding</keyword>
<dbReference type="Pfam" id="PF01288">
    <property type="entry name" value="HPPK"/>
    <property type="match status" value="1"/>
</dbReference>
<evidence type="ECO:0000256" key="12">
    <source>
        <dbReference type="ARBA" id="ARBA00033413"/>
    </source>
</evidence>
<evidence type="ECO:0000256" key="1">
    <source>
        <dbReference type="ARBA" id="ARBA00005051"/>
    </source>
</evidence>
<name>A0A379E0E7_9BACT</name>
<evidence type="ECO:0000313" key="14">
    <source>
        <dbReference type="EMBL" id="SUB85801.1"/>
    </source>
</evidence>
<evidence type="ECO:0000256" key="5">
    <source>
        <dbReference type="ARBA" id="ARBA00022679"/>
    </source>
</evidence>
<dbReference type="AlphaFoldDB" id="A0A379E0E7"/>
<evidence type="ECO:0000256" key="8">
    <source>
        <dbReference type="ARBA" id="ARBA00022840"/>
    </source>
</evidence>
<protein>
    <recommendedName>
        <fullName evidence="4">2-amino-4-hydroxy-6-hydroxymethyldihydropteridine pyrophosphokinase</fullName>
        <ecNumber evidence="3">2.7.6.3</ecNumber>
    </recommendedName>
    <alternativeName>
        <fullName evidence="11">6-hydroxymethyl-7,8-dihydropterin pyrophosphokinase</fullName>
    </alternativeName>
    <alternativeName>
        <fullName evidence="12">7,8-dihydro-6-hydroxymethylpterin-pyrophosphokinase</fullName>
    </alternativeName>
</protein>
<dbReference type="EMBL" id="UGTL01000001">
    <property type="protein sequence ID" value="SUB85801.1"/>
    <property type="molecule type" value="Genomic_DNA"/>
</dbReference>
<evidence type="ECO:0000256" key="6">
    <source>
        <dbReference type="ARBA" id="ARBA00022741"/>
    </source>
</evidence>
<evidence type="ECO:0000256" key="10">
    <source>
        <dbReference type="ARBA" id="ARBA00029409"/>
    </source>
</evidence>
<keyword evidence="8" id="KW-0067">ATP-binding</keyword>
<organism evidence="14 15">
    <name type="scientific">Prevotella disiens</name>
    <dbReference type="NCBI Taxonomy" id="28130"/>
    <lineage>
        <taxon>Bacteria</taxon>
        <taxon>Pseudomonadati</taxon>
        <taxon>Bacteroidota</taxon>
        <taxon>Bacteroidia</taxon>
        <taxon>Bacteroidales</taxon>
        <taxon>Prevotellaceae</taxon>
        <taxon>Prevotella</taxon>
    </lineage>
</organism>
<evidence type="ECO:0000256" key="9">
    <source>
        <dbReference type="ARBA" id="ARBA00022909"/>
    </source>
</evidence>
<keyword evidence="5" id="KW-0808">Transferase</keyword>
<proteinExistence type="inferred from homology"/>
<dbReference type="PANTHER" id="PTHR43071">
    <property type="entry name" value="2-AMINO-4-HYDROXY-6-HYDROXYMETHYLDIHYDROPTERIDINE PYROPHOSPHOKINASE"/>
    <property type="match status" value="1"/>
</dbReference>
<dbReference type="OrthoDB" id="9808041at2"/>
<evidence type="ECO:0000256" key="3">
    <source>
        <dbReference type="ARBA" id="ARBA00013253"/>
    </source>
</evidence>
<reference evidence="14 15" key="1">
    <citation type="submission" date="2018-06" db="EMBL/GenBank/DDBJ databases">
        <authorList>
            <consortium name="Pathogen Informatics"/>
            <person name="Doyle S."/>
        </authorList>
    </citation>
    <scope>NUCLEOTIDE SEQUENCE [LARGE SCALE GENOMIC DNA]</scope>
    <source>
        <strain evidence="14 15">NCTC11157</strain>
    </source>
</reference>
<comment type="pathway">
    <text evidence="1">Cofactor biosynthesis; tetrahydrofolate biosynthesis; 2-amino-4-hydroxy-6-hydroxymethyl-7,8-dihydropteridine diphosphate from 7,8-dihydroneopterin triphosphate: step 4/4.</text>
</comment>
<evidence type="ECO:0000256" key="11">
    <source>
        <dbReference type="ARBA" id="ARBA00029766"/>
    </source>
</evidence>
<evidence type="ECO:0000259" key="13">
    <source>
        <dbReference type="Pfam" id="PF01288"/>
    </source>
</evidence>
<dbReference type="GO" id="GO:0003848">
    <property type="term" value="F:2-amino-4-hydroxy-6-hydroxymethyldihydropteridine diphosphokinase activity"/>
    <property type="evidence" value="ECO:0007669"/>
    <property type="project" value="UniProtKB-EC"/>
</dbReference>
<dbReference type="RefSeq" id="WP_021669059.1">
    <property type="nucleotide sequence ID" value="NZ_CAUPLV010000001.1"/>
</dbReference>
<feature type="domain" description="7,8-dihydro-6-hydroxymethylpterin-pyrophosphokinase" evidence="13">
    <location>
        <begin position="6"/>
        <end position="136"/>
    </location>
</feature>
<sequence length="136" mass="15650">MSHIVYLGLGSNLGNRKAILNEAIALIFERVGEVIRQSSFLETKPWGFESPNQFLNACLCVNTELAPRQLLETTQAVEKEMGRAHKTVNRKYQDRIIDIDILMIDDLKIDEPDFKVPHPLMKERDFVMIPLKEIMP</sequence>
<dbReference type="UniPathway" id="UPA00077">
    <property type="reaction ID" value="UER00155"/>
</dbReference>
<dbReference type="GO" id="GO:0016301">
    <property type="term" value="F:kinase activity"/>
    <property type="evidence" value="ECO:0007669"/>
    <property type="project" value="UniProtKB-KW"/>
</dbReference>
<dbReference type="InterPro" id="IPR035907">
    <property type="entry name" value="Hppk_sf"/>
</dbReference>
<evidence type="ECO:0000256" key="4">
    <source>
        <dbReference type="ARBA" id="ARBA00016218"/>
    </source>
</evidence>
<dbReference type="CDD" id="cd00483">
    <property type="entry name" value="HPPK"/>
    <property type="match status" value="1"/>
</dbReference>
<dbReference type="GO" id="GO:0005524">
    <property type="term" value="F:ATP binding"/>
    <property type="evidence" value="ECO:0007669"/>
    <property type="project" value="UniProtKB-KW"/>
</dbReference>
<dbReference type="InterPro" id="IPR000550">
    <property type="entry name" value="Hppk"/>
</dbReference>
<dbReference type="GO" id="GO:0046654">
    <property type="term" value="P:tetrahydrofolate biosynthetic process"/>
    <property type="evidence" value="ECO:0007669"/>
    <property type="project" value="UniProtKB-UniPathway"/>
</dbReference>
<dbReference type="EC" id="2.7.6.3" evidence="3"/>
<keyword evidence="9" id="KW-0289">Folate biosynthesis</keyword>
<comment type="function">
    <text evidence="10">Catalyzes the transfer of pyrophosphate from adenosine triphosphate (ATP) to 6-hydroxymethyl-7,8-dihydropterin, an enzymatic step in folate biosynthesis pathway.</text>
</comment>
<evidence type="ECO:0000256" key="2">
    <source>
        <dbReference type="ARBA" id="ARBA00005810"/>
    </source>
</evidence>
<dbReference type="SUPFAM" id="SSF55083">
    <property type="entry name" value="6-hydroxymethyl-7,8-dihydropterin pyrophosphokinase, HPPK"/>
    <property type="match status" value="1"/>
</dbReference>
<dbReference type="PANTHER" id="PTHR43071:SF1">
    <property type="entry name" value="2-AMINO-4-HYDROXY-6-HYDROXYMETHYLDIHYDROPTERIDINE PYROPHOSPHOKINASE"/>
    <property type="match status" value="1"/>
</dbReference>
<accession>A0A379E0E7</accession>
<dbReference type="GeneID" id="91082720"/>
<evidence type="ECO:0000256" key="7">
    <source>
        <dbReference type="ARBA" id="ARBA00022777"/>
    </source>
</evidence>
<dbReference type="GO" id="GO:0046656">
    <property type="term" value="P:folic acid biosynthetic process"/>
    <property type="evidence" value="ECO:0007669"/>
    <property type="project" value="UniProtKB-KW"/>
</dbReference>
<dbReference type="Proteomes" id="UP000254072">
    <property type="component" value="Unassembled WGS sequence"/>
</dbReference>
<dbReference type="NCBIfam" id="TIGR01498">
    <property type="entry name" value="folK"/>
    <property type="match status" value="1"/>
</dbReference>
<comment type="similarity">
    <text evidence="2">Belongs to the HPPK family.</text>
</comment>
<dbReference type="Gene3D" id="3.30.70.560">
    <property type="entry name" value="7,8-Dihydro-6-hydroxymethylpterin-pyrophosphokinase HPPK"/>
    <property type="match status" value="1"/>
</dbReference>
<gene>
    <name evidence="14" type="primary">sulD</name>
    <name evidence="14" type="ORF">NCTC11157_01538</name>
</gene>
<evidence type="ECO:0000313" key="15">
    <source>
        <dbReference type="Proteomes" id="UP000254072"/>
    </source>
</evidence>